<evidence type="ECO:0000256" key="6">
    <source>
        <dbReference type="SAM" id="Phobius"/>
    </source>
</evidence>
<evidence type="ECO:0000313" key="8">
    <source>
        <dbReference type="EMBL" id="GKZ20885.1"/>
    </source>
</evidence>
<dbReference type="AlphaFoldDB" id="A0A9W6DMH8"/>
<proteinExistence type="predicted"/>
<reference evidence="8" key="1">
    <citation type="submission" date="2022-07" db="EMBL/GenBank/DDBJ databases">
        <title>Taxonomy of Aspergillus series Nigri: significant species reduction supported by multi-species coalescent approaches.</title>
        <authorList>
            <person name="Bian C."/>
            <person name="Kusuya Y."/>
            <person name="Sklenar F."/>
            <person name="D'hooge E."/>
            <person name="Yaguchi T."/>
            <person name="Takahashi H."/>
            <person name="Hubka V."/>
        </authorList>
    </citation>
    <scope>NUCLEOTIDE SEQUENCE</scope>
    <source>
        <strain evidence="8">CBS 733.88</strain>
    </source>
</reference>
<dbReference type="PANTHER" id="PTHR15549">
    <property type="entry name" value="PAIRED IMMUNOGLOBULIN-LIKE TYPE 2 RECEPTOR"/>
    <property type="match status" value="1"/>
</dbReference>
<protein>
    <recommendedName>
        <fullName evidence="10">Mid2 domain-containing protein</fullName>
    </recommendedName>
</protein>
<dbReference type="GO" id="GO:0016020">
    <property type="term" value="C:membrane"/>
    <property type="evidence" value="ECO:0007669"/>
    <property type="project" value="UniProtKB-SubCell"/>
</dbReference>
<dbReference type="Proteomes" id="UP001143548">
    <property type="component" value="Unassembled WGS sequence"/>
</dbReference>
<keyword evidence="2 6" id="KW-0812">Transmembrane</keyword>
<feature type="transmembrane region" description="Helical" evidence="6">
    <location>
        <begin position="206"/>
        <end position="229"/>
    </location>
</feature>
<evidence type="ECO:0000256" key="7">
    <source>
        <dbReference type="SAM" id="SignalP"/>
    </source>
</evidence>
<evidence type="ECO:0000256" key="2">
    <source>
        <dbReference type="ARBA" id="ARBA00022692"/>
    </source>
</evidence>
<keyword evidence="4 6" id="KW-0472">Membrane</keyword>
<comment type="caution">
    <text evidence="8">The sequence shown here is derived from an EMBL/GenBank/DDBJ whole genome shotgun (WGS) entry which is preliminary data.</text>
</comment>
<evidence type="ECO:0008006" key="10">
    <source>
        <dbReference type="Google" id="ProtNLM"/>
    </source>
</evidence>
<accession>A0A9W6DMH8</accession>
<dbReference type="GO" id="GO:0071944">
    <property type="term" value="C:cell periphery"/>
    <property type="evidence" value="ECO:0007669"/>
    <property type="project" value="UniProtKB-ARBA"/>
</dbReference>
<gene>
    <name evidence="8" type="ORF">AbraCBS73388_006515</name>
</gene>
<dbReference type="InterPro" id="IPR051694">
    <property type="entry name" value="Immunoregulatory_rcpt-like"/>
</dbReference>
<dbReference type="CDD" id="cd12087">
    <property type="entry name" value="TM_EGFR-like"/>
    <property type="match status" value="1"/>
</dbReference>
<evidence type="ECO:0000256" key="4">
    <source>
        <dbReference type="ARBA" id="ARBA00023136"/>
    </source>
</evidence>
<feature type="region of interest" description="Disordered" evidence="5">
    <location>
        <begin position="119"/>
        <end position="180"/>
    </location>
</feature>
<evidence type="ECO:0000313" key="9">
    <source>
        <dbReference type="Proteomes" id="UP001143548"/>
    </source>
</evidence>
<feature type="chain" id="PRO_5040721376" description="Mid2 domain-containing protein" evidence="7">
    <location>
        <begin position="29"/>
        <end position="308"/>
    </location>
</feature>
<evidence type="ECO:0000256" key="3">
    <source>
        <dbReference type="ARBA" id="ARBA00022989"/>
    </source>
</evidence>
<evidence type="ECO:0000256" key="1">
    <source>
        <dbReference type="ARBA" id="ARBA00004167"/>
    </source>
</evidence>
<name>A0A9W6DMH8_9EURO</name>
<organism evidence="8 9">
    <name type="scientific">Aspergillus brasiliensis</name>
    <dbReference type="NCBI Taxonomy" id="319629"/>
    <lineage>
        <taxon>Eukaryota</taxon>
        <taxon>Fungi</taxon>
        <taxon>Dikarya</taxon>
        <taxon>Ascomycota</taxon>
        <taxon>Pezizomycotina</taxon>
        <taxon>Eurotiomycetes</taxon>
        <taxon>Eurotiomycetidae</taxon>
        <taxon>Eurotiales</taxon>
        <taxon>Aspergillaceae</taxon>
        <taxon>Aspergillus</taxon>
        <taxon>Aspergillus subgen. Circumdati</taxon>
    </lineage>
</organism>
<dbReference type="EMBL" id="BROQ01000033">
    <property type="protein sequence ID" value="GKZ20885.1"/>
    <property type="molecule type" value="Genomic_DNA"/>
</dbReference>
<sequence length="308" mass="33838">MRLQRDPDRIAYFVCILLALQYRCLVQAESFTYPTATEFQFIVGDLVNVSWDVVTSRVSLYEVCNTQIPLLLNVTNPYSYVWNATRDNYRESGCAFELDSLNMFGNLDPPVLTSVKFGVSKRQKDDPPPELYNFYDEASSTSSSTTSSTSSSTSSTTSETSTSSTTATSTFTSSSHNKSTTVAETTAASSIPATTDNSGLTVAQKVGIGLGVPLVVLAISIVGALIFWYHRRSQRGRELDHFPNSDEPTSTVMVDAAKVPLDYRMSRAETVIAELPSPSFPMEGIEEVVNHRPISEIMGTPQNELAMW</sequence>
<feature type="signal peptide" evidence="7">
    <location>
        <begin position="1"/>
        <end position="28"/>
    </location>
</feature>
<feature type="compositionally biased region" description="Low complexity" evidence="5">
    <location>
        <begin position="139"/>
        <end position="180"/>
    </location>
</feature>
<evidence type="ECO:0000256" key="5">
    <source>
        <dbReference type="SAM" id="MobiDB-lite"/>
    </source>
</evidence>
<comment type="subcellular location">
    <subcellularLocation>
        <location evidence="1">Membrane</location>
        <topology evidence="1">Single-pass membrane protein</topology>
    </subcellularLocation>
</comment>
<keyword evidence="3 6" id="KW-1133">Transmembrane helix</keyword>
<keyword evidence="7" id="KW-0732">Signal</keyword>